<keyword evidence="1" id="KW-0808">Transferase</keyword>
<dbReference type="PANTHER" id="PTHR43877">
    <property type="entry name" value="AMINOALKYLPHOSPHONATE N-ACETYLTRANSFERASE-RELATED-RELATED"/>
    <property type="match status" value="1"/>
</dbReference>
<dbReference type="PANTHER" id="PTHR43877:SF2">
    <property type="entry name" value="AMINOALKYLPHOSPHONATE N-ACETYLTRANSFERASE-RELATED"/>
    <property type="match status" value="1"/>
</dbReference>
<proteinExistence type="predicted"/>
<dbReference type="RefSeq" id="WP_353648114.1">
    <property type="nucleotide sequence ID" value="NZ_CP159218.1"/>
</dbReference>
<dbReference type="InterPro" id="IPR050832">
    <property type="entry name" value="Bact_Acetyltransf"/>
</dbReference>
<gene>
    <name evidence="4" type="ORF">ABLG96_14745</name>
</gene>
<dbReference type="AlphaFoldDB" id="A0AAU8DK64"/>
<dbReference type="Pfam" id="PF00583">
    <property type="entry name" value="Acetyltransf_1"/>
    <property type="match status" value="1"/>
</dbReference>
<dbReference type="Gene3D" id="3.40.630.30">
    <property type="match status" value="1"/>
</dbReference>
<evidence type="ECO:0000313" key="4">
    <source>
        <dbReference type="EMBL" id="XCG62499.1"/>
    </source>
</evidence>
<feature type="domain" description="N-acetyltransferase" evidence="3">
    <location>
        <begin position="17"/>
        <end position="164"/>
    </location>
</feature>
<keyword evidence="2" id="KW-0012">Acyltransferase</keyword>
<evidence type="ECO:0000256" key="1">
    <source>
        <dbReference type="ARBA" id="ARBA00022679"/>
    </source>
</evidence>
<reference evidence="4" key="1">
    <citation type="submission" date="2024-05" db="EMBL/GenBank/DDBJ databases">
        <authorList>
            <person name="Cai S.Y."/>
            <person name="Jin L.M."/>
            <person name="Li H.R."/>
        </authorList>
    </citation>
    <scope>NUCLEOTIDE SEQUENCE</scope>
    <source>
        <strain evidence="4">A5-74</strain>
    </source>
</reference>
<organism evidence="4">
    <name type="scientific">Nakamurella sp. A5-74</name>
    <dbReference type="NCBI Taxonomy" id="3158264"/>
    <lineage>
        <taxon>Bacteria</taxon>
        <taxon>Bacillati</taxon>
        <taxon>Actinomycetota</taxon>
        <taxon>Actinomycetes</taxon>
        <taxon>Nakamurellales</taxon>
        <taxon>Nakamurellaceae</taxon>
        <taxon>Nakamurella</taxon>
    </lineage>
</organism>
<dbReference type="PROSITE" id="PS51186">
    <property type="entry name" value="GNAT"/>
    <property type="match status" value="1"/>
</dbReference>
<accession>A0AAU8DK64</accession>
<evidence type="ECO:0000259" key="3">
    <source>
        <dbReference type="PROSITE" id="PS51186"/>
    </source>
</evidence>
<dbReference type="InterPro" id="IPR016181">
    <property type="entry name" value="Acyl_CoA_acyltransferase"/>
</dbReference>
<protein>
    <submittedName>
        <fullName evidence="4">GNAT family N-acetyltransferase</fullName>
    </submittedName>
</protein>
<name>A0AAU8DK64_9ACTN</name>
<evidence type="ECO:0000256" key="2">
    <source>
        <dbReference type="ARBA" id="ARBA00023315"/>
    </source>
</evidence>
<dbReference type="InterPro" id="IPR000182">
    <property type="entry name" value="GNAT_dom"/>
</dbReference>
<dbReference type="EMBL" id="CP159218">
    <property type="protein sequence ID" value="XCG62499.1"/>
    <property type="molecule type" value="Genomic_DNA"/>
</dbReference>
<dbReference type="SUPFAM" id="SSF55729">
    <property type="entry name" value="Acyl-CoA N-acyltransferases (Nat)"/>
    <property type="match status" value="1"/>
</dbReference>
<dbReference type="GO" id="GO:0016747">
    <property type="term" value="F:acyltransferase activity, transferring groups other than amino-acyl groups"/>
    <property type="evidence" value="ECO:0007669"/>
    <property type="project" value="InterPro"/>
</dbReference>
<dbReference type="CDD" id="cd04301">
    <property type="entry name" value="NAT_SF"/>
    <property type="match status" value="1"/>
</dbReference>
<sequence>MIDGTGRELLADLGSGVRVERAAAQDVPRIVELLRADQLGAGREQDPGDPRYLAAFDDIAGDPRQLLTVLVQHGSVIGTMQLTTVPGLSRLGSTRVIIEAVRVSETTRGQGLGGRYLQWAIDRARTDGAALVQLTTDRSRADAHRFYERLGFEASHVGMKLRLR</sequence>